<evidence type="ECO:0000313" key="1">
    <source>
        <dbReference type="EMBL" id="PJE61540.1"/>
    </source>
</evidence>
<name>A0A2M8KNQ7_9BACT</name>
<dbReference type="EMBL" id="PFEC01000072">
    <property type="protein sequence ID" value="PJE61540.1"/>
    <property type="molecule type" value="Genomic_DNA"/>
</dbReference>
<dbReference type="Proteomes" id="UP000230222">
    <property type="component" value="Unassembled WGS sequence"/>
</dbReference>
<dbReference type="AlphaFoldDB" id="A0A2M8KNQ7"/>
<reference evidence="2" key="1">
    <citation type="submission" date="2017-09" db="EMBL/GenBank/DDBJ databases">
        <title>Depth-based differentiation of microbial function through sediment-hosted aquifers and enrichment of novel symbionts in the deep terrestrial subsurface.</title>
        <authorList>
            <person name="Probst A.J."/>
            <person name="Ladd B."/>
            <person name="Jarett J.K."/>
            <person name="Geller-Mcgrath D.E."/>
            <person name="Sieber C.M.K."/>
            <person name="Emerson J.B."/>
            <person name="Anantharaman K."/>
            <person name="Thomas B.C."/>
            <person name="Malmstrom R."/>
            <person name="Stieglmeier M."/>
            <person name="Klingl A."/>
            <person name="Woyke T."/>
            <person name="Ryan C.M."/>
            <person name="Banfield J.F."/>
        </authorList>
    </citation>
    <scope>NUCLEOTIDE SEQUENCE [LARGE SCALE GENOMIC DNA]</scope>
</reference>
<comment type="caution">
    <text evidence="1">The sequence shown here is derived from an EMBL/GenBank/DDBJ whole genome shotgun (WGS) entry which is preliminary data.</text>
</comment>
<gene>
    <name evidence="1" type="ORF">COU87_04055</name>
</gene>
<organism evidence="1 2">
    <name type="scientific">Candidatus Roizmanbacteria bacterium CG10_big_fil_rev_8_21_14_0_10_39_12</name>
    <dbReference type="NCBI Taxonomy" id="1974852"/>
    <lineage>
        <taxon>Bacteria</taxon>
        <taxon>Candidatus Roizmaniibacteriota</taxon>
    </lineage>
</organism>
<accession>A0A2M8KNQ7</accession>
<proteinExistence type="predicted"/>
<protein>
    <submittedName>
        <fullName evidence="1">Uncharacterized protein</fullName>
    </submittedName>
</protein>
<evidence type="ECO:0000313" key="2">
    <source>
        <dbReference type="Proteomes" id="UP000230222"/>
    </source>
</evidence>
<sequence>MKHFNLRTVAIVGVLGWVLFSLLAIKTNLELFSNIRSYRKFIETSEQKLAVTTQEKNYWQNRYQRTVEFWLEWQIKSELKDKITKIESIELGKNYSGIAYVKEGKSEKRYSFQIIFDRNSIALLTDLKPL</sequence>